<name>A0A0W8F187_9ZZZZ</name>
<feature type="transmembrane region" description="Helical" evidence="1">
    <location>
        <begin position="154"/>
        <end position="174"/>
    </location>
</feature>
<evidence type="ECO:0000256" key="1">
    <source>
        <dbReference type="SAM" id="Phobius"/>
    </source>
</evidence>
<evidence type="ECO:0008006" key="3">
    <source>
        <dbReference type="Google" id="ProtNLM"/>
    </source>
</evidence>
<proteinExistence type="predicted"/>
<dbReference type="AlphaFoldDB" id="A0A0W8F187"/>
<protein>
    <recommendedName>
        <fullName evidence="3">DUF1673 family protein</fullName>
    </recommendedName>
</protein>
<gene>
    <name evidence="2" type="ORF">ASZ90_015873</name>
</gene>
<sequence>MWSMTMKFAETVRKAMGWCPEMGSAHSRGEFTVSDRRVPAPVDGNPHVVEGVIVDYQSKGLPIPLFIGLVVALSVAIQYFFATYRTVAASIGSIAFLLLFIAFVIYATVVKSRVAITGDAITLHRPLQNPDIIPRQSVVTTEVKENTVPLSPKVIGIVAFIILALCIGPVYTAISGGLWHADPARVVFGIVVPLVLVALLYRAYSRAVYAKTVVLTTTDKKIVAIFTDDPGEITARLEVS</sequence>
<keyword evidence="1" id="KW-0472">Membrane</keyword>
<organism evidence="2">
    <name type="scientific">hydrocarbon metagenome</name>
    <dbReference type="NCBI Taxonomy" id="938273"/>
    <lineage>
        <taxon>unclassified sequences</taxon>
        <taxon>metagenomes</taxon>
        <taxon>ecological metagenomes</taxon>
    </lineage>
</organism>
<accession>A0A0W8F187</accession>
<feature type="transmembrane region" description="Helical" evidence="1">
    <location>
        <begin position="87"/>
        <end position="109"/>
    </location>
</feature>
<feature type="transmembrane region" description="Helical" evidence="1">
    <location>
        <begin position="63"/>
        <end position="81"/>
    </location>
</feature>
<dbReference type="EMBL" id="LNQE01001653">
    <property type="protein sequence ID" value="KUG14494.1"/>
    <property type="molecule type" value="Genomic_DNA"/>
</dbReference>
<evidence type="ECO:0000313" key="2">
    <source>
        <dbReference type="EMBL" id="KUG14494.1"/>
    </source>
</evidence>
<keyword evidence="1" id="KW-1133">Transmembrane helix</keyword>
<keyword evidence="1" id="KW-0812">Transmembrane</keyword>
<comment type="caution">
    <text evidence="2">The sequence shown here is derived from an EMBL/GenBank/DDBJ whole genome shotgun (WGS) entry which is preliminary data.</text>
</comment>
<reference evidence="2" key="1">
    <citation type="journal article" date="2015" name="Proc. Natl. Acad. Sci. U.S.A.">
        <title>Networks of energetic and metabolic interactions define dynamics in microbial communities.</title>
        <authorList>
            <person name="Embree M."/>
            <person name="Liu J.K."/>
            <person name="Al-Bassam M.M."/>
            <person name="Zengler K."/>
        </authorList>
    </citation>
    <scope>NUCLEOTIDE SEQUENCE</scope>
</reference>
<feature type="transmembrane region" description="Helical" evidence="1">
    <location>
        <begin position="186"/>
        <end position="204"/>
    </location>
</feature>